<evidence type="ECO:0000313" key="3">
    <source>
        <dbReference type="EMBL" id="MDF8265435.1"/>
    </source>
</evidence>
<dbReference type="Proteomes" id="UP001528912">
    <property type="component" value="Unassembled WGS sequence"/>
</dbReference>
<evidence type="ECO:0000256" key="2">
    <source>
        <dbReference type="SAM" id="Phobius"/>
    </source>
</evidence>
<name>A0ABT6C9F6_9MICO</name>
<reference evidence="3 4" key="1">
    <citation type="submission" date="2023-03" db="EMBL/GenBank/DDBJ databases">
        <title>YIM 133296 draft genome.</title>
        <authorList>
            <person name="Xiong L."/>
        </authorList>
    </citation>
    <scope>NUCLEOTIDE SEQUENCE [LARGE SCALE GENOMIC DNA]</scope>
    <source>
        <strain evidence="3 4">YIM 133296</strain>
    </source>
</reference>
<dbReference type="RefSeq" id="WP_277192759.1">
    <property type="nucleotide sequence ID" value="NZ_JAROAV010000033.1"/>
</dbReference>
<feature type="region of interest" description="Disordered" evidence="1">
    <location>
        <begin position="71"/>
        <end position="109"/>
    </location>
</feature>
<sequence length="674" mass="72531">MNEPEGSDAAFRELVEARWHRWSAVAFLVLQDERQAHDAVLATFVRTHQDWAELPGSPSVSALTALVRRVRDRAESTSNQPPEPVDASDPSDPFDPSDPSDPSDDLVPIGESEHTARLVTAYAGLPVGPRLALALRAIEDLTDDEIAVVSRSTPAQVAQEVDHGLAELHSVVPPSWSHAQLESALRGALRGRTDRVLADEDPWQTTQLALVTARRRRRRTAGAFVGALVLALVAAGGATVALTDDSPAPQAVNDSPTATSSRTMSTPLDARSTDLTRWPLRGSLRGRLDLLEPLRSSPRLDELSGTQIYIDRFIYAGDVGRSRYVLGYTKDITTNGGPAGVVIWTGPRGAPPRSLQPTLSFGAGASLLTSVHQLPDASGEMLILGPDVPTAVRVSPGPLYHLDGSATRTWTTVALDHGVGTATLPAQGPNSTLVRGESGENAIVEWPFQQSESQPPSPAPSSRYSGDYADLIDQFLSSHRLARTAVSVLDTRTFRFRAPAPAPFDNLGRQSEVTPLPRPDVDWIGSVVVLQRPDGTVFRSGRVRAVTPDPSGNDGAAVVYNAPTDARRWQRRPLLALSTDQEQHQEAVLLAPDAQRVEISGKDSGQVRLTRVAPGVFRGELAARGWFTDPLRLTVRTYDADGRPLGTWPLLTIAETDPDVTGDGLTGGMVTRTY</sequence>
<comment type="caution">
    <text evidence="3">The sequence shown here is derived from an EMBL/GenBank/DDBJ whole genome shotgun (WGS) entry which is preliminary data.</text>
</comment>
<dbReference type="EMBL" id="JAROAV010000033">
    <property type="protein sequence ID" value="MDF8265435.1"/>
    <property type="molecule type" value="Genomic_DNA"/>
</dbReference>
<feature type="region of interest" description="Disordered" evidence="1">
    <location>
        <begin position="243"/>
        <end position="269"/>
    </location>
</feature>
<evidence type="ECO:0000313" key="4">
    <source>
        <dbReference type="Proteomes" id="UP001528912"/>
    </source>
</evidence>
<keyword evidence="4" id="KW-1185">Reference proteome</keyword>
<accession>A0ABT6C9F6</accession>
<keyword evidence="2" id="KW-0472">Membrane</keyword>
<evidence type="ECO:0008006" key="5">
    <source>
        <dbReference type="Google" id="ProtNLM"/>
    </source>
</evidence>
<protein>
    <recommendedName>
        <fullName evidence="5">RNA polymerase sigma factor 70 region 4 type 2 domain-containing protein</fullName>
    </recommendedName>
</protein>
<keyword evidence="2" id="KW-0812">Transmembrane</keyword>
<evidence type="ECO:0000256" key="1">
    <source>
        <dbReference type="SAM" id="MobiDB-lite"/>
    </source>
</evidence>
<gene>
    <name evidence="3" type="ORF">P4R38_14395</name>
</gene>
<feature type="transmembrane region" description="Helical" evidence="2">
    <location>
        <begin position="221"/>
        <end position="242"/>
    </location>
</feature>
<feature type="compositionally biased region" description="Polar residues" evidence="1">
    <location>
        <begin position="252"/>
        <end position="266"/>
    </location>
</feature>
<organism evidence="3 4">
    <name type="scientific">Luteipulveratus flavus</name>
    <dbReference type="NCBI Taxonomy" id="3031728"/>
    <lineage>
        <taxon>Bacteria</taxon>
        <taxon>Bacillati</taxon>
        <taxon>Actinomycetota</taxon>
        <taxon>Actinomycetes</taxon>
        <taxon>Micrococcales</taxon>
        <taxon>Dermacoccaceae</taxon>
        <taxon>Luteipulveratus</taxon>
    </lineage>
</organism>
<keyword evidence="2" id="KW-1133">Transmembrane helix</keyword>
<proteinExistence type="predicted"/>